<dbReference type="EMBL" id="QVRA01000020">
    <property type="protein sequence ID" value="RJG52968.1"/>
    <property type="molecule type" value="Genomic_DNA"/>
</dbReference>
<gene>
    <name evidence="2" type="ORF">D0Z70_18205</name>
</gene>
<dbReference type="AlphaFoldDB" id="A0A418YNY4"/>
<dbReference type="Proteomes" id="UP000283469">
    <property type="component" value="Unassembled WGS sequence"/>
</dbReference>
<comment type="caution">
    <text evidence="2">The sequence shown here is derived from an EMBL/GenBank/DDBJ whole genome shotgun (WGS) entry which is preliminary data.</text>
</comment>
<proteinExistence type="predicted"/>
<protein>
    <submittedName>
        <fullName evidence="2">Uncharacterized protein</fullName>
    </submittedName>
</protein>
<evidence type="ECO:0000256" key="1">
    <source>
        <dbReference type="SAM" id="MobiDB-lite"/>
    </source>
</evidence>
<keyword evidence="3" id="KW-1185">Reference proteome</keyword>
<sequence length="74" mass="7791">MARRAGTLIPPAPRRTLCQWIEADDGDTPSFTQPACSAGSRTLHAKIALPPENGPGEVREPLQPPSALPLPPLG</sequence>
<organism evidence="2 3">
    <name type="scientific">Sphingobium terrigena</name>
    <dbReference type="NCBI Taxonomy" id="2304063"/>
    <lineage>
        <taxon>Bacteria</taxon>
        <taxon>Pseudomonadati</taxon>
        <taxon>Pseudomonadota</taxon>
        <taxon>Alphaproteobacteria</taxon>
        <taxon>Sphingomonadales</taxon>
        <taxon>Sphingomonadaceae</taxon>
        <taxon>Sphingobium</taxon>
    </lineage>
</organism>
<accession>A0A418YNY4</accession>
<evidence type="ECO:0000313" key="3">
    <source>
        <dbReference type="Proteomes" id="UP000283469"/>
    </source>
</evidence>
<dbReference type="OrthoDB" id="7508430at2"/>
<feature type="region of interest" description="Disordered" evidence="1">
    <location>
        <begin position="47"/>
        <end position="74"/>
    </location>
</feature>
<evidence type="ECO:0000313" key="2">
    <source>
        <dbReference type="EMBL" id="RJG52968.1"/>
    </source>
</evidence>
<feature type="compositionally biased region" description="Pro residues" evidence="1">
    <location>
        <begin position="62"/>
        <end position="74"/>
    </location>
</feature>
<name>A0A418YNY4_9SPHN</name>
<reference evidence="2 3" key="1">
    <citation type="submission" date="2018-08" db="EMBL/GenBank/DDBJ databases">
        <title>Sphingobium sp. EO9.</title>
        <authorList>
            <person name="Park Y."/>
            <person name="Kim K.H."/>
            <person name="Jeon C.O."/>
        </authorList>
    </citation>
    <scope>NUCLEOTIDE SEQUENCE [LARGE SCALE GENOMIC DNA]</scope>
    <source>
        <strain evidence="2 3">EO9</strain>
    </source>
</reference>